<evidence type="ECO:0000313" key="2">
    <source>
        <dbReference type="Proteomes" id="UP000239706"/>
    </source>
</evidence>
<evidence type="ECO:0000313" key="1">
    <source>
        <dbReference type="EMBL" id="PRR79273.1"/>
    </source>
</evidence>
<accession>A0A2T0B642</accession>
<keyword evidence="2" id="KW-1185">Reference proteome</keyword>
<dbReference type="EMBL" id="PVXO01000028">
    <property type="protein sequence ID" value="PRR79273.1"/>
    <property type="molecule type" value="Genomic_DNA"/>
</dbReference>
<organism evidence="1 2">
    <name type="scientific">Clostridium liquoris</name>
    <dbReference type="NCBI Taxonomy" id="1289519"/>
    <lineage>
        <taxon>Bacteria</taxon>
        <taxon>Bacillati</taxon>
        <taxon>Bacillota</taxon>
        <taxon>Clostridia</taxon>
        <taxon>Eubacteriales</taxon>
        <taxon>Clostridiaceae</taxon>
        <taxon>Clostridium</taxon>
    </lineage>
</organism>
<reference evidence="1 2" key="1">
    <citation type="submission" date="2018-03" db="EMBL/GenBank/DDBJ databases">
        <title>Genome sequence of Clostridium liquoris DSM 100320.</title>
        <authorList>
            <person name="Poehlein A."/>
            <person name="Daniel R."/>
        </authorList>
    </citation>
    <scope>NUCLEOTIDE SEQUENCE [LARGE SCALE GENOMIC DNA]</scope>
    <source>
        <strain evidence="1 2">DSM 100320</strain>
    </source>
</reference>
<dbReference type="OrthoDB" id="2112101at2"/>
<dbReference type="AlphaFoldDB" id="A0A2T0B642"/>
<name>A0A2T0B642_9CLOT</name>
<gene>
    <name evidence="1" type="ORF">CLLI_09470</name>
</gene>
<comment type="caution">
    <text evidence="1">The sequence shown here is derived from an EMBL/GenBank/DDBJ whole genome shotgun (WGS) entry which is preliminary data.</text>
</comment>
<sequence length="69" mass="8089">MQVERISADITLKHKPKTGTQAYNMLIESLKAEIQEKQEILSHLSQDKVKQKFIENWNPTTRSVNIYDM</sequence>
<proteinExistence type="predicted"/>
<dbReference type="Proteomes" id="UP000239706">
    <property type="component" value="Unassembled WGS sequence"/>
</dbReference>
<protein>
    <submittedName>
        <fullName evidence="1">Uncharacterized protein</fullName>
    </submittedName>
</protein>
<dbReference type="RefSeq" id="WP_106063096.1">
    <property type="nucleotide sequence ID" value="NZ_PVXO01000028.1"/>
</dbReference>